<dbReference type="GO" id="GO:0005829">
    <property type="term" value="C:cytosol"/>
    <property type="evidence" value="ECO:0007669"/>
    <property type="project" value="TreeGrafter"/>
</dbReference>
<accession>A0A1I5P550</accession>
<dbReference type="HAMAP" id="MF_00659">
    <property type="entry name" value="UPF0250"/>
    <property type="match status" value="1"/>
</dbReference>
<reference evidence="5" key="1">
    <citation type="submission" date="2016-10" db="EMBL/GenBank/DDBJ databases">
        <authorList>
            <person name="Varghese N."/>
            <person name="Submissions S."/>
        </authorList>
    </citation>
    <scope>NUCLEOTIDE SEQUENCE [LARGE SCALE GENOMIC DNA]</scope>
    <source>
        <strain evidence="5">JCM 18195</strain>
    </source>
</reference>
<feature type="region of interest" description="Disordered" evidence="3">
    <location>
        <begin position="1"/>
        <end position="21"/>
    </location>
</feature>
<proteinExistence type="inferred from homology"/>
<dbReference type="Proteomes" id="UP000243084">
    <property type="component" value="Unassembled WGS sequence"/>
</dbReference>
<gene>
    <name evidence="4" type="ORF">SAMN05216229_101334</name>
</gene>
<protein>
    <recommendedName>
        <fullName evidence="2">UPF0250 protein SAMN05216229_101334</fullName>
    </recommendedName>
</protein>
<dbReference type="PANTHER" id="PTHR38036:SF1">
    <property type="entry name" value="UPF0250 PROTEIN YBED"/>
    <property type="match status" value="1"/>
</dbReference>
<organism evidence="4 5">
    <name type="scientific">Geopseudomonas sagittaria</name>
    <dbReference type="NCBI Taxonomy" id="1135990"/>
    <lineage>
        <taxon>Bacteria</taxon>
        <taxon>Pseudomonadati</taxon>
        <taxon>Pseudomonadota</taxon>
        <taxon>Gammaproteobacteria</taxon>
        <taxon>Pseudomonadales</taxon>
        <taxon>Pseudomonadaceae</taxon>
        <taxon>Geopseudomonas</taxon>
    </lineage>
</organism>
<evidence type="ECO:0000256" key="3">
    <source>
        <dbReference type="SAM" id="MobiDB-lite"/>
    </source>
</evidence>
<dbReference type="SUPFAM" id="SSF117991">
    <property type="entry name" value="YbeD/HP0495-like"/>
    <property type="match status" value="1"/>
</dbReference>
<evidence type="ECO:0000256" key="1">
    <source>
        <dbReference type="ARBA" id="ARBA00008460"/>
    </source>
</evidence>
<sequence length="105" mass="11410">MAGHKPEVTMTDTNTDSEIQAPKIEFPCEGYPIKVIGDAGEGFADLVLDIVRRHAPDLDVTTLSMRDSSNGRFVSVQVAIRATGVEQLQALHVELRATGRVHVVL</sequence>
<dbReference type="Pfam" id="PF04359">
    <property type="entry name" value="DUF493"/>
    <property type="match status" value="1"/>
</dbReference>
<dbReference type="Gene3D" id="3.30.70.260">
    <property type="match status" value="1"/>
</dbReference>
<evidence type="ECO:0000313" key="5">
    <source>
        <dbReference type="Proteomes" id="UP000243084"/>
    </source>
</evidence>
<dbReference type="InterPro" id="IPR027471">
    <property type="entry name" value="YbeD-like_sf"/>
</dbReference>
<evidence type="ECO:0000313" key="4">
    <source>
        <dbReference type="EMBL" id="SFP29208.1"/>
    </source>
</evidence>
<dbReference type="InterPro" id="IPR007454">
    <property type="entry name" value="UPF0250_YbeD-like"/>
</dbReference>
<name>A0A1I5P550_9GAMM</name>
<comment type="similarity">
    <text evidence="1 2">Belongs to the UPF0250 family.</text>
</comment>
<dbReference type="NCBIfam" id="NF001486">
    <property type="entry name" value="PRK00341.1"/>
    <property type="match status" value="1"/>
</dbReference>
<dbReference type="EMBL" id="FOXM01000001">
    <property type="protein sequence ID" value="SFP29208.1"/>
    <property type="molecule type" value="Genomic_DNA"/>
</dbReference>
<keyword evidence="5" id="KW-1185">Reference proteome</keyword>
<dbReference type="AlphaFoldDB" id="A0A1I5P550"/>
<dbReference type="PANTHER" id="PTHR38036">
    <property type="entry name" value="UPF0250 PROTEIN YBED"/>
    <property type="match status" value="1"/>
</dbReference>
<evidence type="ECO:0000256" key="2">
    <source>
        <dbReference type="HAMAP-Rule" id="MF_00659"/>
    </source>
</evidence>